<evidence type="ECO:0000313" key="1">
    <source>
        <dbReference type="EMBL" id="VAX02631.1"/>
    </source>
</evidence>
<organism evidence="1">
    <name type="scientific">hydrothermal vent metagenome</name>
    <dbReference type="NCBI Taxonomy" id="652676"/>
    <lineage>
        <taxon>unclassified sequences</taxon>
        <taxon>metagenomes</taxon>
        <taxon>ecological metagenomes</taxon>
    </lineage>
</organism>
<dbReference type="EMBL" id="UOFV01000331">
    <property type="protein sequence ID" value="VAX02631.1"/>
    <property type="molecule type" value="Genomic_DNA"/>
</dbReference>
<accession>A0A3B1ALN5</accession>
<protein>
    <submittedName>
        <fullName evidence="1">Uncharacterized protein</fullName>
    </submittedName>
</protein>
<proteinExistence type="predicted"/>
<gene>
    <name evidence="1" type="ORF">MNBD_GAMMA19-1350</name>
</gene>
<name>A0A3B1ALN5_9ZZZZ</name>
<reference evidence="1" key="1">
    <citation type="submission" date="2018-06" db="EMBL/GenBank/DDBJ databases">
        <authorList>
            <person name="Zhirakovskaya E."/>
        </authorList>
    </citation>
    <scope>NUCLEOTIDE SEQUENCE</scope>
</reference>
<dbReference type="AlphaFoldDB" id="A0A3B1ALN5"/>
<sequence>MPKAKLSGKPTRTQNTLIQTQGLGSKLYTHSVWDLALNVCIIFISWLGKMAQNSHSIARHFNAAMESIGRAVRPKSQSLWGLLRLDTLGCYNRFHVS</sequence>